<proteinExistence type="predicted"/>
<sequence length="200" mass="23654">MAMGVHKVCHECGEKYKKKQFYKDGVHYKEQLLNDLKDSPYLFDCFDFESMFEFDWLCESCYEKWHEELFRMAEDVQVRYHNVKVFGDSFKGEYVLESSQPIHTFEVLTTKDEKELKLSHVKFYGCWNGYNAVINLRQTPVEEDIKLSGSLVHLVKEKKAGHDVDKWIKQLMGLEKLGHLLKSGVLTKEEFEAQKRKIIK</sequence>
<organism evidence="1">
    <name type="scientific">Turicibacter sanguinis</name>
    <dbReference type="NCBI Taxonomy" id="154288"/>
    <lineage>
        <taxon>Bacteria</taxon>
        <taxon>Bacillati</taxon>
        <taxon>Bacillota</taxon>
        <taxon>Erysipelotrichia</taxon>
        <taxon>Erysipelotrichales</taxon>
        <taxon>Turicibacteraceae</taxon>
        <taxon>Turicibacter</taxon>
    </lineage>
</organism>
<protein>
    <submittedName>
        <fullName evidence="1">SHOCT domain-containing protein</fullName>
    </submittedName>
</protein>
<reference evidence="1" key="1">
    <citation type="journal article" date="2019" name="Nat. Med.">
        <title>A library of human gut bacterial isolates paired with longitudinal multiomics data enables mechanistic microbiome research.</title>
        <authorList>
            <person name="Poyet M."/>
            <person name="Groussin M."/>
            <person name="Gibbons S.M."/>
            <person name="Avila-Pacheco J."/>
            <person name="Jiang X."/>
            <person name="Kearney S.M."/>
            <person name="Perrotta A.R."/>
            <person name="Berdy B."/>
            <person name="Zhao S."/>
            <person name="Lieberman T.D."/>
            <person name="Swanson P.K."/>
            <person name="Smith M."/>
            <person name="Roesemann S."/>
            <person name="Alexander J.E."/>
            <person name="Rich S.A."/>
            <person name="Livny J."/>
            <person name="Vlamakis H."/>
            <person name="Clish C."/>
            <person name="Bullock K."/>
            <person name="Deik A."/>
            <person name="Scott J."/>
            <person name="Pierce K.A."/>
            <person name="Xavier R.J."/>
            <person name="Alm E.J."/>
        </authorList>
    </citation>
    <scope>NUCLEOTIDE SEQUENCE</scope>
    <source>
        <strain evidence="1">BIOML-A179</strain>
    </source>
</reference>
<evidence type="ECO:0000313" key="1">
    <source>
        <dbReference type="EMBL" id="MTL94694.1"/>
    </source>
</evidence>
<accession>A0A6I3NC59</accession>
<comment type="caution">
    <text evidence="1">The sequence shown here is derived from an EMBL/GenBank/DDBJ whole genome shotgun (WGS) entry which is preliminary data.</text>
</comment>
<dbReference type="Pfam" id="PF09851">
    <property type="entry name" value="SHOCT"/>
    <property type="match status" value="1"/>
</dbReference>
<gene>
    <name evidence="1" type="ORF">GMA64_09165</name>
</gene>
<dbReference type="AlphaFoldDB" id="A0A6I3NC59"/>
<dbReference type="InterPro" id="IPR018649">
    <property type="entry name" value="SHOCT"/>
</dbReference>
<name>A0A6I3NC59_9FIRM</name>
<dbReference type="EMBL" id="WMQV01000020">
    <property type="protein sequence ID" value="MTL94694.1"/>
    <property type="molecule type" value="Genomic_DNA"/>
</dbReference>